<dbReference type="STRING" id="872965.SE16_13800"/>
<keyword evidence="8" id="KW-1185">Reference proteome</keyword>
<organism evidence="6 8">
    <name type="scientific">Ardenticatena maritima</name>
    <dbReference type="NCBI Taxonomy" id="872965"/>
    <lineage>
        <taxon>Bacteria</taxon>
        <taxon>Bacillati</taxon>
        <taxon>Chloroflexota</taxon>
        <taxon>Ardenticatenia</taxon>
        <taxon>Ardenticatenales</taxon>
        <taxon>Ardenticatenaceae</taxon>
        <taxon>Ardenticatena</taxon>
    </lineage>
</organism>
<dbReference type="GO" id="GO:0004725">
    <property type="term" value="F:protein tyrosine phosphatase activity"/>
    <property type="evidence" value="ECO:0007669"/>
    <property type="project" value="UniProtKB-EC"/>
</dbReference>
<dbReference type="InterPro" id="IPR023485">
    <property type="entry name" value="Ptyr_pPase"/>
</dbReference>
<evidence type="ECO:0000256" key="1">
    <source>
        <dbReference type="ARBA" id="ARBA00011063"/>
    </source>
</evidence>
<sequence>MPTILVICTANQCRSPMAEALLRKHLADAGYADWRVESAGTQARNGIPATDKSVQVMREYGLDISQHRSREVTAEMLARADLVLTMTSGHKEALLVEFAEARDKTFMLSEMSGFPVEIADPVGQSLERYRETARDIDMFIRNGLSAIIEHAKGHAQ</sequence>
<comment type="caution">
    <text evidence="6">The sequence shown here is derived from an EMBL/GenBank/DDBJ whole genome shotgun (WGS) entry which is preliminary data.</text>
</comment>
<dbReference type="PRINTS" id="PR00719">
    <property type="entry name" value="LMWPTPASE"/>
</dbReference>
<dbReference type="Gene3D" id="3.40.50.2300">
    <property type="match status" value="1"/>
</dbReference>
<reference evidence="6 8" key="1">
    <citation type="journal article" date="2015" name="Genome Announc.">
        <title>Draft Genome Sequence of a Heterotrophic Facultative Anaerobic Thermophilic Bacterium, Ardenticatena maritima Strain 110ST.</title>
        <authorList>
            <person name="Kawaichi S."/>
            <person name="Yoshida T."/>
            <person name="Sako Y."/>
            <person name="Nakamura R."/>
        </authorList>
    </citation>
    <scope>NUCLEOTIDE SEQUENCE [LARGE SCALE GENOMIC DNA]</scope>
    <source>
        <strain evidence="6 8">110S</strain>
    </source>
</reference>
<accession>A0A0M8K6F2</accession>
<evidence type="ECO:0000313" key="8">
    <source>
        <dbReference type="Proteomes" id="UP000037784"/>
    </source>
</evidence>
<dbReference type="AlphaFoldDB" id="A0A0M8K6F2"/>
<evidence type="ECO:0000256" key="4">
    <source>
        <dbReference type="PIRSR" id="PIRSR617867-1"/>
    </source>
</evidence>
<protein>
    <submittedName>
        <fullName evidence="6">Protein-tyrosine phosphatase</fullName>
        <ecNumber evidence="6">3.1.3.48</ecNumber>
    </submittedName>
</protein>
<feature type="domain" description="Phosphotyrosine protein phosphatase I" evidence="5">
    <location>
        <begin position="2"/>
        <end position="146"/>
    </location>
</feature>
<evidence type="ECO:0000256" key="3">
    <source>
        <dbReference type="ARBA" id="ARBA00022912"/>
    </source>
</evidence>
<dbReference type="FunCoup" id="A0A0M8K6F2">
    <property type="interactions" value="2"/>
</dbReference>
<dbReference type="PANTHER" id="PTHR11717:SF31">
    <property type="entry name" value="LOW MOLECULAR WEIGHT PROTEIN-TYROSINE-PHOSPHATASE ETP-RELATED"/>
    <property type="match status" value="1"/>
</dbReference>
<evidence type="ECO:0000259" key="5">
    <source>
        <dbReference type="SMART" id="SM00226"/>
    </source>
</evidence>
<dbReference type="SUPFAM" id="SSF52788">
    <property type="entry name" value="Phosphotyrosine protein phosphatases I"/>
    <property type="match status" value="1"/>
</dbReference>
<dbReference type="EC" id="3.1.3.48" evidence="6"/>
<evidence type="ECO:0000313" key="7">
    <source>
        <dbReference type="EMBL" id="KPL86385.1"/>
    </source>
</evidence>
<dbReference type="OrthoDB" id="9784339at2"/>
<dbReference type="SMART" id="SM00226">
    <property type="entry name" value="LMWPc"/>
    <property type="match status" value="1"/>
</dbReference>
<dbReference type="Pfam" id="PF01451">
    <property type="entry name" value="LMWPc"/>
    <property type="match status" value="1"/>
</dbReference>
<keyword evidence="2 6" id="KW-0378">Hydrolase</keyword>
<dbReference type="PANTHER" id="PTHR11717">
    <property type="entry name" value="LOW MOLECULAR WEIGHT PROTEIN TYROSINE PHOSPHATASE"/>
    <property type="match status" value="1"/>
</dbReference>
<gene>
    <name evidence="6" type="ORF">ARMA_0174</name>
    <name evidence="7" type="ORF">SE16_13800</name>
</gene>
<evidence type="ECO:0000256" key="2">
    <source>
        <dbReference type="ARBA" id="ARBA00022801"/>
    </source>
</evidence>
<dbReference type="CDD" id="cd16344">
    <property type="entry name" value="LMWPAP"/>
    <property type="match status" value="1"/>
</dbReference>
<feature type="active site" description="Nucleophile" evidence="4">
    <location>
        <position position="8"/>
    </location>
</feature>
<evidence type="ECO:0000313" key="6">
    <source>
        <dbReference type="EMBL" id="GAP61751.1"/>
    </source>
</evidence>
<dbReference type="Proteomes" id="UP000037784">
    <property type="component" value="Unassembled WGS sequence"/>
</dbReference>
<dbReference type="Proteomes" id="UP000050502">
    <property type="component" value="Unassembled WGS sequence"/>
</dbReference>
<keyword evidence="3" id="KW-0904">Protein phosphatase</keyword>
<reference evidence="7 9" key="2">
    <citation type="submission" date="2015-07" db="EMBL/GenBank/DDBJ databases">
        <title>Whole genome sequence of Ardenticatena maritima DSM 23922.</title>
        <authorList>
            <person name="Hemp J."/>
            <person name="Ward L.M."/>
            <person name="Pace L.A."/>
            <person name="Fischer W.W."/>
        </authorList>
    </citation>
    <scope>NUCLEOTIDE SEQUENCE [LARGE SCALE GENOMIC DNA]</scope>
    <source>
        <strain evidence="7 9">110S</strain>
    </source>
</reference>
<comment type="similarity">
    <text evidence="1">Belongs to the low molecular weight phosphotyrosine protein phosphatase family.</text>
</comment>
<name>A0A0M8K6F2_9CHLR</name>
<feature type="active site" evidence="4">
    <location>
        <position position="14"/>
    </location>
</feature>
<proteinExistence type="inferred from homology"/>
<dbReference type="RefSeq" id="WP_054491700.1">
    <property type="nucleotide sequence ID" value="NZ_BBZA01000011.1"/>
</dbReference>
<dbReference type="InterPro" id="IPR017867">
    <property type="entry name" value="Tyr_phospatase_low_mol_wt"/>
</dbReference>
<dbReference type="EMBL" id="BBZA01000011">
    <property type="protein sequence ID" value="GAP61751.1"/>
    <property type="molecule type" value="Genomic_DNA"/>
</dbReference>
<dbReference type="InterPro" id="IPR036196">
    <property type="entry name" value="Ptyr_pPase_sf"/>
</dbReference>
<feature type="active site" description="Proton donor" evidence="4">
    <location>
        <position position="120"/>
    </location>
</feature>
<dbReference type="EMBL" id="LGKN01000009">
    <property type="protein sequence ID" value="KPL86385.1"/>
    <property type="molecule type" value="Genomic_DNA"/>
</dbReference>
<dbReference type="InParanoid" id="A0A0M8K6F2"/>
<dbReference type="InterPro" id="IPR050438">
    <property type="entry name" value="LMW_PTPase"/>
</dbReference>
<evidence type="ECO:0000313" key="9">
    <source>
        <dbReference type="Proteomes" id="UP000050502"/>
    </source>
</evidence>
<reference evidence="8" key="3">
    <citation type="submission" date="2015-08" db="EMBL/GenBank/DDBJ databases">
        <title>Draft Genome Sequence of a Heterotrophic Facultative Anaerobic Bacterium Ardenticatena maritima Strain 110S.</title>
        <authorList>
            <person name="Kawaichi S."/>
            <person name="Yoshida T."/>
            <person name="Sako Y."/>
            <person name="Nakamura R."/>
        </authorList>
    </citation>
    <scope>NUCLEOTIDE SEQUENCE [LARGE SCALE GENOMIC DNA]</scope>
    <source>
        <strain evidence="8">110S</strain>
    </source>
</reference>